<feature type="region of interest" description="Disordered" evidence="9">
    <location>
        <begin position="277"/>
        <end position="307"/>
    </location>
</feature>
<dbReference type="Pfam" id="PF00520">
    <property type="entry name" value="Ion_trans"/>
    <property type="match status" value="1"/>
</dbReference>
<evidence type="ECO:0000259" key="11">
    <source>
        <dbReference type="Pfam" id="PF00520"/>
    </source>
</evidence>
<evidence type="ECO:0000256" key="7">
    <source>
        <dbReference type="ARBA" id="ARBA00023303"/>
    </source>
</evidence>
<dbReference type="Proteomes" id="UP000694865">
    <property type="component" value="Unplaced"/>
</dbReference>
<feature type="domain" description="TRPM SLOG" evidence="12">
    <location>
        <begin position="104"/>
        <end position="200"/>
    </location>
</feature>
<evidence type="ECO:0000256" key="8">
    <source>
        <dbReference type="SAM" id="Coils"/>
    </source>
</evidence>
<keyword evidence="7" id="KW-0407">Ion channel</keyword>
<reference evidence="15" key="1">
    <citation type="submission" date="2025-08" db="UniProtKB">
        <authorList>
            <consortium name="RefSeq"/>
        </authorList>
    </citation>
    <scope>IDENTIFICATION</scope>
    <source>
        <tissue evidence="15">Testes</tissue>
    </source>
</reference>
<feature type="compositionally biased region" description="Polar residues" evidence="9">
    <location>
        <begin position="1"/>
        <end position="13"/>
    </location>
</feature>
<feature type="transmembrane region" description="Helical" evidence="10">
    <location>
        <begin position="799"/>
        <end position="819"/>
    </location>
</feature>
<keyword evidence="6 10" id="KW-0472">Membrane</keyword>
<evidence type="ECO:0000256" key="2">
    <source>
        <dbReference type="ARBA" id="ARBA00022448"/>
    </source>
</evidence>
<feature type="domain" description="Ion transport" evidence="11">
    <location>
        <begin position="704"/>
        <end position="951"/>
    </location>
</feature>
<dbReference type="InterPro" id="IPR005821">
    <property type="entry name" value="Ion_trans_dom"/>
</dbReference>
<evidence type="ECO:0000256" key="9">
    <source>
        <dbReference type="SAM" id="MobiDB-lite"/>
    </source>
</evidence>
<accession>A0ABM0M336</accession>
<feature type="compositionally biased region" description="Basic and acidic residues" evidence="9">
    <location>
        <begin position="292"/>
        <end position="307"/>
    </location>
</feature>
<evidence type="ECO:0000256" key="5">
    <source>
        <dbReference type="ARBA" id="ARBA00023065"/>
    </source>
</evidence>
<dbReference type="PANTHER" id="PTHR13800">
    <property type="entry name" value="TRANSIENT RECEPTOR POTENTIAL CATION CHANNEL, SUBFAMILY M, MEMBER 6"/>
    <property type="match status" value="1"/>
</dbReference>
<evidence type="ECO:0000256" key="4">
    <source>
        <dbReference type="ARBA" id="ARBA00022989"/>
    </source>
</evidence>
<evidence type="ECO:0000256" key="3">
    <source>
        <dbReference type="ARBA" id="ARBA00022692"/>
    </source>
</evidence>
<feature type="coiled-coil region" evidence="8">
    <location>
        <begin position="382"/>
        <end position="409"/>
    </location>
</feature>
<feature type="compositionally biased region" description="Acidic residues" evidence="9">
    <location>
        <begin position="15"/>
        <end position="24"/>
    </location>
</feature>
<dbReference type="Pfam" id="PF25508">
    <property type="entry name" value="TRPM2"/>
    <property type="match status" value="1"/>
</dbReference>
<keyword evidence="2" id="KW-0813">Transport</keyword>
<feature type="domain" description="TRPM-like" evidence="13">
    <location>
        <begin position="487"/>
        <end position="650"/>
    </location>
</feature>
<feature type="non-terminal residue" evidence="15">
    <location>
        <position position="1079"/>
    </location>
</feature>
<gene>
    <name evidence="15" type="primary">LOC102805882</name>
</gene>
<dbReference type="PANTHER" id="PTHR13800:SF12">
    <property type="entry name" value="TRANSIENT RECEPTOR POTENTIAL CATION CHANNEL SUBFAMILY M MEMBER-LIKE 2"/>
    <property type="match status" value="1"/>
</dbReference>
<proteinExistence type="predicted"/>
<protein>
    <submittedName>
        <fullName evidence="15">Transient receptor potential cation channel subfamily M member 7-like</fullName>
    </submittedName>
</protein>
<evidence type="ECO:0000313" key="14">
    <source>
        <dbReference type="Proteomes" id="UP000694865"/>
    </source>
</evidence>
<dbReference type="InterPro" id="IPR057366">
    <property type="entry name" value="TRPM-like"/>
</dbReference>
<sequence length="1079" mass="124265">MLQLHTNKVTPGQDTEMENEDEDSAGSVATPVEESSEDENDEESQYERSDDETDDNHLYYIWQNDTQELFTEFIKENQIRQNKTKVTKSYGEIEFDEDRTNSLYIRVHSGTKDELMWKLMTEIWQMDTPKLLISISGELDSKNTTLLKALVETARENHAWIITDGSLALENCGYIYLLGIAKWSILSGKQCLEGTDVSMLLSQECQIQWNNKDAYSMLSYEQGLEKRAVSAPLTMAATLQHSTNVTTGTGQWPAKYEGGQIQDSGVKLDENHTHFILVDDDDDDDDDDDGDGDVKYHPSKREKIEVNRPGDLKQIPLVLIVVNGDCSTLHRLLYHASEHTPAIVVEGSGGIADIVARTLQNEGSCDEATIGQIIEEKRGIENKEENDKIKEMVNDIQEYKTNLTSFQLKNDIDSENISSAIDDAIAKEKDFPKLESRLVSNSVEKVEHFLKDGLNLKKFLTPERLVTLYKKSLDSNEKNNARFSTRRILRERYKIFSNSTGSRDNRLTPLRNVMKKLVHDINKDLYKDNKLSDLPETDLFLWALIMNRQRMALCFWKELDNGNIGAALIASRMLTALAETADDIEEHALSKILLQNANDFQDLAIGVLDTCYSTKRQLSEDGLVRKLKQWNNTTCLSIANVSKQMRFVEHECCQFFLALLFPIIFVFGITITGEKTERKYRYPVMWKLKCFFTSPITKFAYNCISYLILLGVFSWFILTDLRPVSEPNSPSIKEWIVIAWVCTLFVEEIRQLVIRDAQSARHMLEEWISEGWNILDCSMFVSFTLAVSLRFVLPNDKFTFARIFYCLSLMLFYFRLLQMGLVHKHIGPKIIMIYEMLKDLLSFMLILAVFILSFGIAIEGILYPNLDSSPLVFVKALYKPYWQLYGEIFLDEVEGLVNSETCGDDPRLIDTCPSYTWIVPVLTAVYMLFSNILLINLIIAIFSYSIQTVLENSRTLWYFHRYDLIKEYIEKPPFPAPLVIFAVAYEFIVYPSRCIHERHLSHEENVRLNKFEKQCTDEYNKKLTMKTTSSAGQRFFTRVKKSKNVNDALGLIIRYTDDRLDKMFEDIKEMVAGKKDEQI</sequence>
<evidence type="ECO:0000256" key="10">
    <source>
        <dbReference type="SAM" id="Phobius"/>
    </source>
</evidence>
<organism evidence="14 15">
    <name type="scientific">Saccoglossus kowalevskii</name>
    <name type="common">Acorn worm</name>
    <dbReference type="NCBI Taxonomy" id="10224"/>
    <lineage>
        <taxon>Eukaryota</taxon>
        <taxon>Metazoa</taxon>
        <taxon>Hemichordata</taxon>
        <taxon>Enteropneusta</taxon>
        <taxon>Harrimaniidae</taxon>
        <taxon>Saccoglossus</taxon>
    </lineage>
</organism>
<feature type="region of interest" description="Disordered" evidence="9">
    <location>
        <begin position="1"/>
        <end position="55"/>
    </location>
</feature>
<keyword evidence="5" id="KW-0406">Ion transport</keyword>
<feature type="compositionally biased region" description="Acidic residues" evidence="9">
    <location>
        <begin position="34"/>
        <end position="54"/>
    </location>
</feature>
<feature type="transmembrane region" description="Helical" evidence="10">
    <location>
        <begin position="655"/>
        <end position="673"/>
    </location>
</feature>
<evidence type="ECO:0000259" key="12">
    <source>
        <dbReference type="Pfam" id="PF18139"/>
    </source>
</evidence>
<dbReference type="RefSeq" id="XP_006814427.1">
    <property type="nucleotide sequence ID" value="XM_006814364.1"/>
</dbReference>
<dbReference type="Pfam" id="PF18139">
    <property type="entry name" value="LSDAT_euk"/>
    <property type="match status" value="2"/>
</dbReference>
<keyword evidence="4 10" id="KW-1133">Transmembrane helix</keyword>
<evidence type="ECO:0000256" key="1">
    <source>
        <dbReference type="ARBA" id="ARBA00004141"/>
    </source>
</evidence>
<feature type="transmembrane region" description="Helical" evidence="10">
    <location>
        <begin position="699"/>
        <end position="717"/>
    </location>
</feature>
<keyword evidence="3 10" id="KW-0812">Transmembrane</keyword>
<keyword evidence="14" id="KW-1185">Reference proteome</keyword>
<feature type="compositionally biased region" description="Acidic residues" evidence="9">
    <location>
        <begin position="278"/>
        <end position="291"/>
    </location>
</feature>
<evidence type="ECO:0000256" key="6">
    <source>
        <dbReference type="ARBA" id="ARBA00023136"/>
    </source>
</evidence>
<dbReference type="InterPro" id="IPR041491">
    <property type="entry name" value="TRPM_SLOG"/>
</dbReference>
<name>A0ABM0M336_SACKO</name>
<dbReference type="GeneID" id="102805882"/>
<evidence type="ECO:0000313" key="15">
    <source>
        <dbReference type="RefSeq" id="XP_006814427.1"/>
    </source>
</evidence>
<evidence type="ECO:0000259" key="13">
    <source>
        <dbReference type="Pfam" id="PF25508"/>
    </source>
</evidence>
<comment type="subcellular location">
    <subcellularLocation>
        <location evidence="1">Membrane</location>
        <topology evidence="1">Multi-pass membrane protein</topology>
    </subcellularLocation>
</comment>
<feature type="domain" description="TRPM SLOG" evidence="12">
    <location>
        <begin position="260"/>
        <end position="375"/>
    </location>
</feature>
<dbReference type="InterPro" id="IPR050927">
    <property type="entry name" value="TRPM"/>
</dbReference>
<keyword evidence="8" id="KW-0175">Coiled coil</keyword>
<feature type="transmembrane region" description="Helical" evidence="10">
    <location>
        <begin position="917"/>
        <end position="944"/>
    </location>
</feature>
<feature type="transmembrane region" description="Helical" evidence="10">
    <location>
        <begin position="840"/>
        <end position="863"/>
    </location>
</feature>